<evidence type="ECO:0000313" key="2">
    <source>
        <dbReference type="Proteomes" id="UP000229433"/>
    </source>
</evidence>
<dbReference type="AlphaFoldDB" id="A0A2G1VWW6"/>
<dbReference type="OrthoDB" id="1441544at2"/>
<reference evidence="1 2" key="1">
    <citation type="submission" date="2017-08" db="EMBL/GenBank/DDBJ databases">
        <title>The whole genome shortgun sequences of strain Leeuwenhoekiella nanhaiensis G18 from the South China Sea.</title>
        <authorList>
            <person name="Liu Q."/>
        </authorList>
    </citation>
    <scope>NUCLEOTIDE SEQUENCE [LARGE SCALE GENOMIC DNA]</scope>
    <source>
        <strain evidence="1 2">G18</strain>
    </source>
</reference>
<proteinExistence type="predicted"/>
<evidence type="ECO:0000313" key="1">
    <source>
        <dbReference type="EMBL" id="PHQ31278.1"/>
    </source>
</evidence>
<dbReference type="RefSeq" id="WP_099644819.1">
    <property type="nucleotide sequence ID" value="NZ_KZ319287.1"/>
</dbReference>
<evidence type="ECO:0008006" key="3">
    <source>
        <dbReference type="Google" id="ProtNLM"/>
    </source>
</evidence>
<name>A0A2G1VWW6_9FLAO</name>
<organism evidence="1 2">
    <name type="scientific">Leeuwenhoekiella nanhaiensis</name>
    <dbReference type="NCBI Taxonomy" id="1655491"/>
    <lineage>
        <taxon>Bacteria</taxon>
        <taxon>Pseudomonadati</taxon>
        <taxon>Bacteroidota</taxon>
        <taxon>Flavobacteriia</taxon>
        <taxon>Flavobacteriales</taxon>
        <taxon>Flavobacteriaceae</taxon>
        <taxon>Leeuwenhoekiella</taxon>
    </lineage>
</organism>
<keyword evidence="2" id="KW-1185">Reference proteome</keyword>
<comment type="caution">
    <text evidence="1">The sequence shown here is derived from an EMBL/GenBank/DDBJ whole genome shotgun (WGS) entry which is preliminary data.</text>
</comment>
<dbReference type="Proteomes" id="UP000229433">
    <property type="component" value="Unassembled WGS sequence"/>
</dbReference>
<protein>
    <recommendedName>
        <fullName evidence="3">Four helix bundle protein</fullName>
    </recommendedName>
</protein>
<dbReference type="EMBL" id="NQXA01000001">
    <property type="protein sequence ID" value="PHQ31278.1"/>
    <property type="molecule type" value="Genomic_DNA"/>
</dbReference>
<accession>A0A2G1VWW6</accession>
<gene>
    <name evidence="1" type="ORF">CJ305_03430</name>
</gene>
<sequence>MRYTPLNSKLYNQAQEILKLSRSISSYLVYDLAPLQSNGSENPYVYFSGDIVRDSDSLAPEILKAESQVFQDDRLRYAASLERLTARLYSTCERLERAESNGKDFLNILRIELRKFRRLQRKWMMTL</sequence>